<sequence length="312" mass="34411">MSSTDSTPLAVLARPYSLTRSRLGTETKIFSERYLCTPGSIAVLCESISTKLQSLTPKAGGFSYLLSFSDRTHLDKSDLGFLCKSTIDTGKTTERLVLKWIVTHDINGEDNELTVVIRIANPINPLLFFQAALSKSPQDIDNVDFELGSTCVSVSGAGQILCDEFFGLVHRWIEARDKPYSFIGIDAFVKKHGRKIAFLNRFLLPYILLAGTMLVSGGLETKFGCAPEQVLILALLLFFVSRDLGLAVNKKVEQWAQNLFKFSIFQITTGDNDLVTKLVAKSKNSSLKLCGSVVYAFAINIGASAVFWWLTK</sequence>
<feature type="transmembrane region" description="Helical" evidence="1">
    <location>
        <begin position="230"/>
        <end position="248"/>
    </location>
</feature>
<evidence type="ECO:0000313" key="2">
    <source>
        <dbReference type="EMBL" id="ACB75216.1"/>
    </source>
</evidence>
<accession>B1ZY17</accession>
<feature type="transmembrane region" description="Helical" evidence="1">
    <location>
        <begin position="289"/>
        <end position="310"/>
    </location>
</feature>
<gene>
    <name evidence="2" type="ordered locus">Oter_1933</name>
</gene>
<keyword evidence="1" id="KW-0812">Transmembrane</keyword>
<proteinExistence type="predicted"/>
<evidence type="ECO:0000313" key="3">
    <source>
        <dbReference type="Proteomes" id="UP000007013"/>
    </source>
</evidence>
<dbReference type="AlphaFoldDB" id="B1ZY17"/>
<dbReference type="OrthoDB" id="9831957at2"/>
<dbReference type="HOGENOM" id="CLU_890925_0_0_0"/>
<protein>
    <submittedName>
        <fullName evidence="2">Uncharacterized protein</fullName>
    </submittedName>
</protein>
<keyword evidence="3" id="KW-1185">Reference proteome</keyword>
<dbReference type="EMBL" id="CP001032">
    <property type="protein sequence ID" value="ACB75216.1"/>
    <property type="molecule type" value="Genomic_DNA"/>
</dbReference>
<keyword evidence="1" id="KW-1133">Transmembrane helix</keyword>
<reference evidence="2 3" key="1">
    <citation type="journal article" date="2011" name="J. Bacteriol.">
        <title>Genome sequence of the verrucomicrobium Opitutus terrae PB90-1, an abundant inhabitant of rice paddy soil ecosystems.</title>
        <authorList>
            <person name="van Passel M.W."/>
            <person name="Kant R."/>
            <person name="Palva A."/>
            <person name="Copeland A."/>
            <person name="Lucas S."/>
            <person name="Lapidus A."/>
            <person name="Glavina del Rio T."/>
            <person name="Pitluck S."/>
            <person name="Goltsman E."/>
            <person name="Clum A."/>
            <person name="Sun H."/>
            <person name="Schmutz J."/>
            <person name="Larimer F.W."/>
            <person name="Land M.L."/>
            <person name="Hauser L."/>
            <person name="Kyrpides N."/>
            <person name="Mikhailova N."/>
            <person name="Richardson P.P."/>
            <person name="Janssen P.H."/>
            <person name="de Vos W.M."/>
            <person name="Smidt H."/>
        </authorList>
    </citation>
    <scope>NUCLEOTIDE SEQUENCE [LARGE SCALE GENOMIC DNA]</scope>
    <source>
        <strain evidence="3">DSM 11246 / JCM 15787 / PB90-1</strain>
    </source>
</reference>
<keyword evidence="1" id="KW-0472">Membrane</keyword>
<organism evidence="2 3">
    <name type="scientific">Opitutus terrae (strain DSM 11246 / JCM 15787 / PB90-1)</name>
    <dbReference type="NCBI Taxonomy" id="452637"/>
    <lineage>
        <taxon>Bacteria</taxon>
        <taxon>Pseudomonadati</taxon>
        <taxon>Verrucomicrobiota</taxon>
        <taxon>Opitutia</taxon>
        <taxon>Opitutales</taxon>
        <taxon>Opitutaceae</taxon>
        <taxon>Opitutus</taxon>
    </lineage>
</organism>
<evidence type="ECO:0000256" key="1">
    <source>
        <dbReference type="SAM" id="Phobius"/>
    </source>
</evidence>
<dbReference type="Proteomes" id="UP000007013">
    <property type="component" value="Chromosome"/>
</dbReference>
<name>B1ZY17_OPITP</name>
<dbReference type="RefSeq" id="WP_012374753.1">
    <property type="nucleotide sequence ID" value="NC_010571.1"/>
</dbReference>
<dbReference type="KEGG" id="ote:Oter_1933"/>
<feature type="transmembrane region" description="Helical" evidence="1">
    <location>
        <begin position="198"/>
        <end position="218"/>
    </location>
</feature>